<reference evidence="2 3" key="1">
    <citation type="journal article" date="2012" name="Stand. Genomic Sci.">
        <title>Complete genome sequence of the sulfur compounds oxidizing chemolithoautotroph Sulfuricurvum kujiense type strain (YK-1(T)).</title>
        <authorList>
            <person name="Han C."/>
            <person name="Kotsyurbenko O."/>
            <person name="Chertkov O."/>
            <person name="Held B."/>
            <person name="Lapidus A."/>
            <person name="Nolan M."/>
            <person name="Lucas S."/>
            <person name="Hammon N."/>
            <person name="Deshpande S."/>
            <person name="Cheng J.F."/>
            <person name="Tapia R."/>
            <person name="Goodwin L.A."/>
            <person name="Pitluck S."/>
            <person name="Liolios K."/>
            <person name="Pagani I."/>
            <person name="Ivanova N."/>
            <person name="Mavromatis K."/>
            <person name="Mikhailova N."/>
            <person name="Pati A."/>
            <person name="Chen A."/>
            <person name="Palaniappan K."/>
            <person name="Land M."/>
            <person name="Hauser L."/>
            <person name="Chang Y.J."/>
            <person name="Jeffries C.D."/>
            <person name="Brambilla E.M."/>
            <person name="Rohde M."/>
            <person name="Spring S."/>
            <person name="Sikorski J."/>
            <person name="Goker M."/>
            <person name="Woyke T."/>
            <person name="Bristow J."/>
            <person name="Eisen J.A."/>
            <person name="Markowitz V."/>
            <person name="Hugenholtz P."/>
            <person name="Kyrpides N.C."/>
            <person name="Klenk H.P."/>
            <person name="Detter J.C."/>
        </authorList>
    </citation>
    <scope>NUCLEOTIDE SEQUENCE [LARGE SCALE GENOMIC DNA]</scope>
    <source>
        <strain evidence="3">ATCC BAA-921 / DSM 16994 / JCM 11577 / YK-1</strain>
    </source>
</reference>
<keyword evidence="1" id="KW-0732">Signal</keyword>
<keyword evidence="3" id="KW-1185">Reference proteome</keyword>
<protein>
    <submittedName>
        <fullName evidence="2">Uncharacterized protein</fullName>
    </submittedName>
</protein>
<dbReference type="EMBL" id="CP002355">
    <property type="protein sequence ID" value="ADR34751.1"/>
    <property type="molecule type" value="Genomic_DNA"/>
</dbReference>
<feature type="signal peptide" evidence="1">
    <location>
        <begin position="1"/>
        <end position="17"/>
    </location>
</feature>
<dbReference type="eggNOG" id="ENOG502Z7QS">
    <property type="taxonomic scope" value="Bacteria"/>
</dbReference>
<evidence type="ECO:0000313" key="3">
    <source>
        <dbReference type="Proteomes" id="UP000008721"/>
    </source>
</evidence>
<dbReference type="STRING" id="709032.Sulku_2091"/>
<organism evidence="2 3">
    <name type="scientific">Sulfuricurvum kujiense (strain ATCC BAA-921 / DSM 16994 / JCM 11577 / YK-1)</name>
    <dbReference type="NCBI Taxonomy" id="709032"/>
    <lineage>
        <taxon>Bacteria</taxon>
        <taxon>Pseudomonadati</taxon>
        <taxon>Campylobacterota</taxon>
        <taxon>Epsilonproteobacteria</taxon>
        <taxon>Campylobacterales</taxon>
        <taxon>Sulfurimonadaceae</taxon>
        <taxon>Sulfuricurvum</taxon>
    </lineage>
</organism>
<name>E4U2Y7_SULKY</name>
<evidence type="ECO:0000256" key="1">
    <source>
        <dbReference type="SAM" id="SignalP"/>
    </source>
</evidence>
<accession>E4U2Y7</accession>
<dbReference type="AlphaFoldDB" id="E4U2Y7"/>
<dbReference type="Proteomes" id="UP000008721">
    <property type="component" value="Chromosome"/>
</dbReference>
<feature type="chain" id="PRO_5003190182" evidence="1">
    <location>
        <begin position="18"/>
        <end position="365"/>
    </location>
</feature>
<dbReference type="OrthoDB" id="5333735at2"/>
<sequence length="365" mass="42492">MVLKLVLICFVSQMALFADERGTQSGISTATSLEKDSSYDTDEVHDYLSRKVLIFSTNLDQLFSGGFEEDQNSSLDTESRFAGQIDKQEKYLKIYQAAAWFDDFFKDENYLDIKNKSFVKVQGGYIFDKRGDSALYNKISARIKLPKTQEKLQIFIGDDVQEGGIVSNARHAAMNEGIGIKYYLPLYGRLFSNASLGLSGIDNPYVKTHLEYPILMGRWLFKANQNFKYAVETEFDEWTDLYFDRKLSDKELIRILFQRSTNNRIKGMDYLTQLSYMNMLKNGVGYSYYVAANGRTKDLSDTYENGLHPQEGVYNYSLGAVWRQQLVKEYLFYQIEPILSYHEQYDYRPNYLLRFTIDLYFGYKQ</sequence>
<dbReference type="HOGENOM" id="CLU_731424_0_0_7"/>
<gene>
    <name evidence="2" type="ordered locus">Sulku_2091</name>
</gene>
<dbReference type="KEGG" id="sku:Sulku_2091"/>
<dbReference type="RefSeq" id="WP_013460948.1">
    <property type="nucleotide sequence ID" value="NC_014762.1"/>
</dbReference>
<evidence type="ECO:0000313" key="2">
    <source>
        <dbReference type="EMBL" id="ADR34751.1"/>
    </source>
</evidence>
<proteinExistence type="predicted"/>